<protein>
    <submittedName>
        <fullName evidence="3">Mrp family chromosome partitioning ATPase/tetratricopeptide (TPR) repeat protein</fullName>
    </submittedName>
</protein>
<organism evidence="3 4">
    <name type="scientific">Deinococcus metalli</name>
    <dbReference type="NCBI Taxonomy" id="1141878"/>
    <lineage>
        <taxon>Bacteria</taxon>
        <taxon>Thermotogati</taxon>
        <taxon>Deinococcota</taxon>
        <taxon>Deinococci</taxon>
        <taxon>Deinococcales</taxon>
        <taxon>Deinococcaceae</taxon>
        <taxon>Deinococcus</taxon>
    </lineage>
</organism>
<reference evidence="5" key="2">
    <citation type="journal article" date="2019" name="Int. J. Syst. Evol. Microbiol.">
        <title>The Global Catalogue of Microorganisms (GCM) 10K type strain sequencing project: providing services to taxonomists for standard genome sequencing and annotation.</title>
        <authorList>
            <consortium name="The Broad Institute Genomics Platform"/>
            <consortium name="The Broad Institute Genome Sequencing Center for Infectious Disease"/>
            <person name="Wu L."/>
            <person name="Ma J."/>
        </authorList>
    </citation>
    <scope>NUCLEOTIDE SEQUENCE [LARGE SCALE GENOMIC DNA]</scope>
    <source>
        <strain evidence="5">CGMCC 1.18437</strain>
    </source>
</reference>
<comment type="caution">
    <text evidence="3">The sequence shown here is derived from an EMBL/GenBank/DDBJ whole genome shotgun (WGS) entry which is preliminary data.</text>
</comment>
<dbReference type="AlphaFoldDB" id="A0A7W8KGY4"/>
<dbReference type="SMART" id="SM00382">
    <property type="entry name" value="AAA"/>
    <property type="match status" value="1"/>
</dbReference>
<evidence type="ECO:0000313" key="4">
    <source>
        <dbReference type="Proteomes" id="UP000539473"/>
    </source>
</evidence>
<reference evidence="2" key="4">
    <citation type="submission" date="2024-05" db="EMBL/GenBank/DDBJ databases">
        <authorList>
            <person name="Sun Q."/>
            <person name="Zhou Y."/>
        </authorList>
    </citation>
    <scope>NUCLEOTIDE SEQUENCE</scope>
    <source>
        <strain evidence="2">CGMCC 1.18437</strain>
    </source>
</reference>
<feature type="domain" description="AAA+ ATPase" evidence="1">
    <location>
        <begin position="231"/>
        <end position="401"/>
    </location>
</feature>
<dbReference type="SUPFAM" id="SSF52540">
    <property type="entry name" value="P-loop containing nucleoside triphosphate hydrolases"/>
    <property type="match status" value="1"/>
</dbReference>
<dbReference type="Proteomes" id="UP000619376">
    <property type="component" value="Unassembled WGS sequence"/>
</dbReference>
<keyword evidence="5" id="KW-1185">Reference proteome</keyword>
<proteinExistence type="predicted"/>
<dbReference type="Proteomes" id="UP000539473">
    <property type="component" value="Unassembled WGS sequence"/>
</dbReference>
<evidence type="ECO:0000259" key="1">
    <source>
        <dbReference type="SMART" id="SM00382"/>
    </source>
</evidence>
<dbReference type="InterPro" id="IPR011990">
    <property type="entry name" value="TPR-like_helical_dom_sf"/>
</dbReference>
<reference evidence="2" key="1">
    <citation type="journal article" date="2014" name="Int. J. Syst. Evol. Microbiol.">
        <title>Complete genome of a new Firmicutes species belonging to the dominant human colonic microbiota ('Ruminococcus bicirculans') reveals two chromosomes and a selective capacity to utilize plant glucans.</title>
        <authorList>
            <consortium name="NISC Comparative Sequencing Program"/>
            <person name="Wegmann U."/>
            <person name="Louis P."/>
            <person name="Goesmann A."/>
            <person name="Henrissat B."/>
            <person name="Duncan S.H."/>
            <person name="Flint H.J."/>
        </authorList>
    </citation>
    <scope>NUCLEOTIDE SEQUENCE</scope>
    <source>
        <strain evidence="2">CGMCC 1.18437</strain>
    </source>
</reference>
<reference evidence="3 4" key="3">
    <citation type="submission" date="2020-08" db="EMBL/GenBank/DDBJ databases">
        <title>Genomic Encyclopedia of Type Strains, Phase IV (KMG-IV): sequencing the most valuable type-strain genomes for metagenomic binning, comparative biology and taxonomic classification.</title>
        <authorList>
            <person name="Goeker M."/>
        </authorList>
    </citation>
    <scope>NUCLEOTIDE SEQUENCE [LARGE SCALE GENOMIC DNA]</scope>
    <source>
        <strain evidence="3 4">DSM 27521</strain>
    </source>
</reference>
<dbReference type="Gene3D" id="1.25.40.10">
    <property type="entry name" value="Tetratricopeptide repeat domain"/>
    <property type="match status" value="1"/>
</dbReference>
<gene>
    <name evidence="2" type="ORF">GCM10017781_30350</name>
    <name evidence="3" type="ORF">HNQ07_003107</name>
</gene>
<evidence type="ECO:0000313" key="3">
    <source>
        <dbReference type="EMBL" id="MBB5377608.1"/>
    </source>
</evidence>
<dbReference type="InterPro" id="IPR027417">
    <property type="entry name" value="P-loop_NTPase"/>
</dbReference>
<name>A0A7W8KGY4_9DEIO</name>
<dbReference type="EMBL" id="BNAJ01000008">
    <property type="protein sequence ID" value="GHF52028.1"/>
    <property type="molecule type" value="Genomic_DNA"/>
</dbReference>
<dbReference type="RefSeq" id="WP_184113378.1">
    <property type="nucleotide sequence ID" value="NZ_BNAJ01000008.1"/>
</dbReference>
<dbReference type="InterPro" id="IPR003593">
    <property type="entry name" value="AAA+_ATPase"/>
</dbReference>
<evidence type="ECO:0000313" key="5">
    <source>
        <dbReference type="Proteomes" id="UP000619376"/>
    </source>
</evidence>
<dbReference type="EMBL" id="JACHFK010000008">
    <property type="protein sequence ID" value="MBB5377608.1"/>
    <property type="molecule type" value="Genomic_DNA"/>
</dbReference>
<evidence type="ECO:0000313" key="2">
    <source>
        <dbReference type="EMBL" id="GHF52028.1"/>
    </source>
</evidence>
<dbReference type="PANTHER" id="PTHR47691">
    <property type="entry name" value="REGULATOR-RELATED"/>
    <property type="match status" value="1"/>
</dbReference>
<sequence length="938" mass="100432">MTQGIPTDELCTLGDLRLGRFRKVKSLLMLTYVALEGPTPRRDLRTLLWPNARQPESSLRVALYVLREAVPGALDGEERLETAMPCDAVTLLTLRGLDALDAYTGPFLGGVTLGDVSGELEDWIEGWRTRLARHVQGEALTVAETADPARAEALAERAYRLPGAPPAEPDLLRRLLALTLPGSALEGELRTELHGLTGPDDVPAPGAARTGRMLGRAAPLDALLAWAARPGGAVAAVSGPGGIGKSTLSRELLRELTRSGRNAVLVDAEGARSSADLLPRLAAARAPGQAVQGTWAGLAPLLGDAPVVLLDGVDDLDDLGTLLLTLRRDLPDVRWVLSGRRRRLGQLGQADTVDTLALTLSGLDVPPPDADLPEIAASSAVALFLREAGRVRRDFALTPGNAGVIGSLTRRLLGHPLALTLAASWLRVEALDDVYARVLAEAATLSSPGGDHDGRRGLMLVAQRSWDLLSAGERDAALRVGVCPDFDPADAPALGVSGTDLDALLTHSFLETYRPGSERLRVYPALTGLLNAQAHAHPDLTRAARQAHAAHYLTWFAAQAPESPPVDEERGNLRVAMSTALEGGTLKTSTVDHLLAHYDRRGLLGSGTDVFAALADEAEDAGATADVQAATQIACMWLAYRAGRLLDAQTLAARFLQGPLAGDPASRMKVLNTLGSVRAQQGQYQASVDLSRQALALAEQLDDRMRVAGYRMNVLTYLSYLGNVAEIEQGIAALEADLAGMPFVWALNIRRMMLDVRLYLPEEDLYNLHRETADLLAASTRARDTKLAVGLLIGQARIELRLGQLRDAQATLAQLDEILTHSEGVEGETERLLIQTELLYARGRTPQARRTATVALQSSIQKGNPWDIIELFLIVAGDLRGQAPAHVVVTLNTIAHDGNVHFDQRRRAQLAGGSNSGPGSLLSVSSLQAWLQEQLDRL</sequence>
<dbReference type="PANTHER" id="PTHR47691:SF3">
    <property type="entry name" value="HTH-TYPE TRANSCRIPTIONAL REGULATOR RV0890C-RELATED"/>
    <property type="match status" value="1"/>
</dbReference>
<accession>A0A7W8KGY4</accession>